<dbReference type="InterPro" id="IPR003741">
    <property type="entry name" value="LUD_dom"/>
</dbReference>
<evidence type="ECO:0000259" key="2">
    <source>
        <dbReference type="Pfam" id="PF02589"/>
    </source>
</evidence>
<evidence type="ECO:0000313" key="4">
    <source>
        <dbReference type="Proteomes" id="UP000215459"/>
    </source>
</evidence>
<dbReference type="PANTHER" id="PTHR43682">
    <property type="entry name" value="LACTATE UTILIZATION PROTEIN C"/>
    <property type="match status" value="1"/>
</dbReference>
<dbReference type="OrthoDB" id="9794157at2"/>
<keyword evidence="4" id="KW-1185">Reference proteome</keyword>
<protein>
    <recommendedName>
        <fullName evidence="1">Lactate utilization protein C</fullName>
    </recommendedName>
</protein>
<dbReference type="Pfam" id="PF02589">
    <property type="entry name" value="LUD_dom"/>
    <property type="match status" value="1"/>
</dbReference>
<name>A0A235B5B1_9BACL</name>
<sequence length="236" mass="27034">MSIHNRDSFLDQVAEKLGRERRRTGVMRPRWRHTPQWKVFEGDDRDDLSDRLKEQCGRIHTQLKRSTAERLPRVMDETIRTFGRSVVIGDDPRFQEYGLDEYFQQSREKGELDVHVWDPARDEENIRFAEKADVGITFSDITLAESGTVVLFSDNGKGRSISLLPRTYIAILPKSTIVPRMSQATREIHQRVERGEAIPSCINFISGPSNSADIEMNLIVGVHGPVQAAYILVEDR</sequence>
<dbReference type="InterPro" id="IPR022823">
    <property type="entry name" value="LutC"/>
</dbReference>
<comment type="similarity">
    <text evidence="1">Belongs to the LutC/YkgG family.</text>
</comment>
<comment type="caution">
    <text evidence="3">The sequence shown here is derived from an EMBL/GenBank/DDBJ whole genome shotgun (WGS) entry which is preliminary data.</text>
</comment>
<accession>A0A235B5B1</accession>
<dbReference type="GO" id="GO:0006089">
    <property type="term" value="P:lactate metabolic process"/>
    <property type="evidence" value="ECO:0007669"/>
    <property type="project" value="UniProtKB-UniRule"/>
</dbReference>
<dbReference type="Proteomes" id="UP000215459">
    <property type="component" value="Unassembled WGS sequence"/>
</dbReference>
<dbReference type="SUPFAM" id="SSF100950">
    <property type="entry name" value="NagB/RpiA/CoA transferase-like"/>
    <property type="match status" value="1"/>
</dbReference>
<reference evidence="3 4" key="1">
    <citation type="submission" date="2017-07" db="EMBL/GenBank/DDBJ databases">
        <title>The genome sequence of Paludifilum halophilum highlights mechanisms for microbial adaptation to high salt environemnts.</title>
        <authorList>
            <person name="Belbahri L."/>
        </authorList>
    </citation>
    <scope>NUCLEOTIDE SEQUENCE [LARGE SCALE GENOMIC DNA]</scope>
    <source>
        <strain evidence="3 4">DSM 102817</strain>
    </source>
</reference>
<comment type="function">
    <text evidence="1">Is involved in L-lactate degradation and allows cells to grow with lactate as the sole carbon source.</text>
</comment>
<evidence type="ECO:0000256" key="1">
    <source>
        <dbReference type="HAMAP-Rule" id="MF_02104"/>
    </source>
</evidence>
<dbReference type="RefSeq" id="WP_094264892.1">
    <property type="nucleotide sequence ID" value="NZ_NOWF01000007.1"/>
</dbReference>
<proteinExistence type="inferred from homology"/>
<gene>
    <name evidence="1" type="primary">lutC</name>
    <name evidence="3" type="ORF">CHM34_12190</name>
</gene>
<dbReference type="AlphaFoldDB" id="A0A235B5B1"/>
<feature type="domain" description="LUD" evidence="2">
    <location>
        <begin position="51"/>
        <end position="233"/>
    </location>
</feature>
<dbReference type="InterPro" id="IPR037171">
    <property type="entry name" value="NagB/RpiA_transferase-like"/>
</dbReference>
<organism evidence="3 4">
    <name type="scientific">Paludifilum halophilum</name>
    <dbReference type="NCBI Taxonomy" id="1642702"/>
    <lineage>
        <taxon>Bacteria</taxon>
        <taxon>Bacillati</taxon>
        <taxon>Bacillota</taxon>
        <taxon>Bacilli</taxon>
        <taxon>Bacillales</taxon>
        <taxon>Thermoactinomycetaceae</taxon>
        <taxon>Paludifilum</taxon>
    </lineage>
</organism>
<dbReference type="InterPro" id="IPR024185">
    <property type="entry name" value="FTHF_cligase-like_sf"/>
</dbReference>
<dbReference type="HAMAP" id="MF_02104">
    <property type="entry name" value="LutC"/>
    <property type="match status" value="1"/>
</dbReference>
<dbReference type="PANTHER" id="PTHR43682:SF1">
    <property type="entry name" value="LACTATE UTILIZATION PROTEIN C"/>
    <property type="match status" value="1"/>
</dbReference>
<dbReference type="Gene3D" id="3.40.50.10420">
    <property type="entry name" value="NagB/RpiA/CoA transferase-like"/>
    <property type="match status" value="1"/>
</dbReference>
<evidence type="ECO:0000313" key="3">
    <source>
        <dbReference type="EMBL" id="OYD07149.1"/>
    </source>
</evidence>
<dbReference type="EMBL" id="NOWF01000007">
    <property type="protein sequence ID" value="OYD07149.1"/>
    <property type="molecule type" value="Genomic_DNA"/>
</dbReference>